<dbReference type="Gene3D" id="3.40.50.11710">
    <property type="entry name" value="Cyclodipeptide synthase"/>
    <property type="match status" value="1"/>
</dbReference>
<name>A0ABT0IC86_9ACTN</name>
<comment type="caution">
    <text evidence="4">The sequence shown here is derived from an EMBL/GenBank/DDBJ whole genome shotgun (WGS) entry which is preliminary data.</text>
</comment>
<protein>
    <recommendedName>
        <fullName evidence="3">Cyclodipeptide synthase</fullName>
    </recommendedName>
</protein>
<dbReference type="EMBL" id="JALPTH010000014">
    <property type="protein sequence ID" value="MCK8678902.1"/>
    <property type="molecule type" value="Genomic_DNA"/>
</dbReference>
<dbReference type="InterPro" id="IPR038622">
    <property type="entry name" value="CDPS_sf"/>
</dbReference>
<dbReference type="NCBIfam" id="TIGR04539">
    <property type="entry name" value="tRNA_cyclodipep"/>
    <property type="match status" value="1"/>
</dbReference>
<keyword evidence="5" id="KW-1185">Reference proteome</keyword>
<keyword evidence="2" id="KW-0808">Transferase</keyword>
<comment type="similarity">
    <text evidence="1">Belongs to the CDPS family.</text>
</comment>
<dbReference type="RefSeq" id="WP_248634547.1">
    <property type="nucleotide sequence ID" value="NZ_JALPTH010000014.1"/>
</dbReference>
<reference evidence="4 5" key="1">
    <citation type="submission" date="2022-04" db="EMBL/GenBank/DDBJ databases">
        <title>Streptomyces sp. nov. LCR6-01 isolated from Lichen of Dirinaria sp.</title>
        <authorList>
            <person name="Kanchanasin P."/>
            <person name="Tanasupawat S."/>
            <person name="Phongsopitanun W."/>
        </authorList>
    </citation>
    <scope>NUCLEOTIDE SEQUENCE [LARGE SCALE GENOMIC DNA]</scope>
    <source>
        <strain evidence="4 5">LCR6-01</strain>
    </source>
</reference>
<sequence>MPSFHLRPVENGGRFFNERPDHALLGISPWNGRYKTAYIEDLVGWACSRFPRVDVMIPGYEAAHTLVAAGRPPASAVRRAKRSVNQLRNPAERALARAGVPDPVAHVHSWTRLLTNADYATRLAEVHDAYRRDPQVRGACRETARATLVRVGCALPGPEALDTAVGYPLAELPLTLDSPAIFQVPTSLFLYHREMELLRPFITGTTDALRPGSGQGYAIVEPIGADR</sequence>
<organism evidence="4 5">
    <name type="scientific">Streptomyces lichenis</name>
    <dbReference type="NCBI Taxonomy" id="2306967"/>
    <lineage>
        <taxon>Bacteria</taxon>
        <taxon>Bacillati</taxon>
        <taxon>Actinomycetota</taxon>
        <taxon>Actinomycetes</taxon>
        <taxon>Kitasatosporales</taxon>
        <taxon>Streptomycetaceae</taxon>
        <taxon>Streptomyces</taxon>
    </lineage>
</organism>
<dbReference type="Pfam" id="PF16715">
    <property type="entry name" value="CDPS"/>
    <property type="match status" value="1"/>
</dbReference>
<evidence type="ECO:0000256" key="1">
    <source>
        <dbReference type="ARBA" id="ARBA00006034"/>
    </source>
</evidence>
<dbReference type="InterPro" id="IPR030903">
    <property type="entry name" value="CDPS"/>
</dbReference>
<gene>
    <name evidence="4" type="ORF">M1O15_16180</name>
</gene>
<accession>A0ABT0IC86</accession>
<dbReference type="Proteomes" id="UP001522868">
    <property type="component" value="Unassembled WGS sequence"/>
</dbReference>
<evidence type="ECO:0000256" key="2">
    <source>
        <dbReference type="ARBA" id="ARBA00022679"/>
    </source>
</evidence>
<proteinExistence type="inferred from homology"/>
<evidence type="ECO:0000256" key="3">
    <source>
        <dbReference type="ARBA" id="ARBA00030771"/>
    </source>
</evidence>
<evidence type="ECO:0000313" key="5">
    <source>
        <dbReference type="Proteomes" id="UP001522868"/>
    </source>
</evidence>
<evidence type="ECO:0000313" key="4">
    <source>
        <dbReference type="EMBL" id="MCK8678902.1"/>
    </source>
</evidence>